<dbReference type="EMBL" id="MN740556">
    <property type="protein sequence ID" value="QHU32963.1"/>
    <property type="molecule type" value="Genomic_DNA"/>
</dbReference>
<dbReference type="InterPro" id="IPR003593">
    <property type="entry name" value="AAA+_ATPase"/>
</dbReference>
<dbReference type="GO" id="GO:0005524">
    <property type="term" value="F:ATP binding"/>
    <property type="evidence" value="ECO:0007669"/>
    <property type="project" value="UniProtKB-KW"/>
</dbReference>
<evidence type="ECO:0000313" key="5">
    <source>
        <dbReference type="EMBL" id="QHU32963.1"/>
    </source>
</evidence>
<dbReference type="InterPro" id="IPR003959">
    <property type="entry name" value="ATPase_AAA_core"/>
</dbReference>
<name>A0A6C0LRB8_9ZZZZ</name>
<dbReference type="SMART" id="SM00382">
    <property type="entry name" value="AAA"/>
    <property type="match status" value="1"/>
</dbReference>
<proteinExistence type="inferred from homology"/>
<feature type="domain" description="AAA+ ATPase" evidence="4">
    <location>
        <begin position="192"/>
        <end position="334"/>
    </location>
</feature>
<dbReference type="PRINTS" id="PR00819">
    <property type="entry name" value="CBXCFQXSUPER"/>
</dbReference>
<dbReference type="Gene3D" id="3.40.50.300">
    <property type="entry name" value="P-loop containing nucleotide triphosphate hydrolases"/>
    <property type="match status" value="1"/>
</dbReference>
<sequence>MELLNKRKMILEKSSYKRIKMEKINDRISNCTQDNHNEDENNQNLLSENIDNIQTIHPFVILLHQIEGENNNSLPNNDYLLSPIFIPSNFQENLCFGKNCDHDEYSINIPTLPDEIINNKNCNITIDMLIDLGLAYHCQLQTELNGMKLEIFARLVDPLIRLNSVIGMYKIKHELIEQIIYFSQDFEPNPAEMLHTIIEGSSGTGKSHIIDILADIYLSIGYLKKKIIKKVRRSDLIGKYLGHTAAKTQKVIDEALGGILIIDEAYSLGNAEKIGSFEKECIDTINQNLTENAGKFICIIAGYHDELEECFFSYNPGLVSRFRFRYTIDSYKPEDLMEIFHLKINNDKWLLDVKIDKELDFFKTNYNMFKYFGRDMEILLFHTKVAHSNRVFLKDSQFRKIITMKDIKMGMKRFTMYSRKKIEEFSDISRSLYL</sequence>
<keyword evidence="2" id="KW-0547">Nucleotide-binding</keyword>
<evidence type="ECO:0000259" key="4">
    <source>
        <dbReference type="SMART" id="SM00382"/>
    </source>
</evidence>
<dbReference type="Pfam" id="PF00004">
    <property type="entry name" value="AAA"/>
    <property type="match status" value="1"/>
</dbReference>
<evidence type="ECO:0000256" key="3">
    <source>
        <dbReference type="ARBA" id="ARBA00022840"/>
    </source>
</evidence>
<dbReference type="GO" id="GO:0016887">
    <property type="term" value="F:ATP hydrolysis activity"/>
    <property type="evidence" value="ECO:0007669"/>
    <property type="project" value="InterPro"/>
</dbReference>
<dbReference type="PANTHER" id="PTHR43392:SF2">
    <property type="entry name" value="AAA-TYPE ATPASE FAMILY PROTEIN _ ANKYRIN REPEAT FAMILY PROTEIN"/>
    <property type="match status" value="1"/>
</dbReference>
<dbReference type="SUPFAM" id="SSF52540">
    <property type="entry name" value="P-loop containing nucleoside triphosphate hydrolases"/>
    <property type="match status" value="1"/>
</dbReference>
<dbReference type="AlphaFoldDB" id="A0A6C0LRB8"/>
<accession>A0A6C0LRB8</accession>
<dbReference type="InterPro" id="IPR027417">
    <property type="entry name" value="P-loop_NTPase"/>
</dbReference>
<reference evidence="5" key="1">
    <citation type="journal article" date="2020" name="Nature">
        <title>Giant virus diversity and host interactions through global metagenomics.</title>
        <authorList>
            <person name="Schulz F."/>
            <person name="Roux S."/>
            <person name="Paez-Espino D."/>
            <person name="Jungbluth S."/>
            <person name="Walsh D.A."/>
            <person name="Denef V.J."/>
            <person name="McMahon K.D."/>
            <person name="Konstantinidis K.T."/>
            <person name="Eloe-Fadrosh E.A."/>
            <person name="Kyrpides N.C."/>
            <person name="Woyke T."/>
        </authorList>
    </citation>
    <scope>NUCLEOTIDE SEQUENCE</scope>
    <source>
        <strain evidence="5">GVMAG-S-1014582-52</strain>
    </source>
</reference>
<evidence type="ECO:0000256" key="1">
    <source>
        <dbReference type="ARBA" id="ARBA00010378"/>
    </source>
</evidence>
<dbReference type="InterPro" id="IPR050773">
    <property type="entry name" value="CbxX/CfxQ_RuBisCO_ESX"/>
</dbReference>
<evidence type="ECO:0000256" key="2">
    <source>
        <dbReference type="ARBA" id="ARBA00022741"/>
    </source>
</evidence>
<organism evidence="5">
    <name type="scientific">viral metagenome</name>
    <dbReference type="NCBI Taxonomy" id="1070528"/>
    <lineage>
        <taxon>unclassified sequences</taxon>
        <taxon>metagenomes</taxon>
        <taxon>organismal metagenomes</taxon>
    </lineage>
</organism>
<comment type="similarity">
    <text evidence="1">Belongs to the CbxX/CfxQ family.</text>
</comment>
<keyword evidence="3" id="KW-0067">ATP-binding</keyword>
<dbReference type="PANTHER" id="PTHR43392">
    <property type="entry name" value="AAA-TYPE ATPASE FAMILY PROTEIN / ANKYRIN REPEAT FAMILY PROTEIN"/>
    <property type="match status" value="1"/>
</dbReference>
<protein>
    <recommendedName>
        <fullName evidence="4">AAA+ ATPase domain-containing protein</fullName>
    </recommendedName>
</protein>
<dbReference type="InterPro" id="IPR000641">
    <property type="entry name" value="CbxX/CfxQ"/>
</dbReference>